<sequence>MIKIVSIQDGWTEIEATYTDEVKTYNLVTGYMTDDCQPYRVAQSAMIWLSSSGEIGEVECIFPRIVEESPCKSSGQIKKQEGFPILDITSEPASEVCIQFHEGDFTIWFAKDKMIDSQVQADSTTFLIAEANELVGIICRNVTKI</sequence>
<keyword evidence="4" id="KW-1185">Reference proteome</keyword>
<gene>
    <name evidence="1" type="ORF">DFQ00_1494</name>
    <name evidence="2" type="ORF">HUB98_07230</name>
</gene>
<dbReference type="EMBL" id="CP054614">
    <property type="protein sequence ID" value="QKS56157.1"/>
    <property type="molecule type" value="Genomic_DNA"/>
</dbReference>
<reference evidence="1 3" key="1">
    <citation type="submission" date="2018-06" db="EMBL/GenBank/DDBJ databases">
        <title>Genomic Encyclopedia of Type Strains, Phase III (KMG-III): the genomes of soil and plant-associated and newly described type strains.</title>
        <authorList>
            <person name="Whitman W."/>
        </authorList>
    </citation>
    <scope>NUCLEOTIDE SEQUENCE [LARGE SCALE GENOMIC DNA]</scope>
    <source>
        <strain evidence="1 3">CECT 7022</strain>
    </source>
</reference>
<protein>
    <submittedName>
        <fullName evidence="1">Uncharacterized protein</fullName>
    </submittedName>
</protein>
<reference evidence="2 4" key="2">
    <citation type="submission" date="2020-06" db="EMBL/GenBank/DDBJ databases">
        <title>Complete genome of Paenibacillus barcinonensis KACC11450.</title>
        <authorList>
            <person name="Kim M."/>
            <person name="Park Y.-J."/>
            <person name="Shin J.-H."/>
        </authorList>
    </citation>
    <scope>NUCLEOTIDE SEQUENCE [LARGE SCALE GENOMIC DNA]</scope>
    <source>
        <strain evidence="2 4">KACC11450</strain>
    </source>
</reference>
<organism evidence="1 3">
    <name type="scientific">Paenibacillus barcinonensis</name>
    <dbReference type="NCBI Taxonomy" id="198119"/>
    <lineage>
        <taxon>Bacteria</taxon>
        <taxon>Bacillati</taxon>
        <taxon>Bacillota</taxon>
        <taxon>Bacilli</taxon>
        <taxon>Bacillales</taxon>
        <taxon>Paenibacillaceae</taxon>
        <taxon>Paenibacillus</taxon>
    </lineage>
</organism>
<proteinExistence type="predicted"/>
<dbReference type="OrthoDB" id="2639109at2"/>
<dbReference type="AlphaFoldDB" id="A0A2V4UNQ9"/>
<dbReference type="EMBL" id="QJSW01000049">
    <property type="protein sequence ID" value="PYE41867.1"/>
    <property type="molecule type" value="Genomic_DNA"/>
</dbReference>
<dbReference type="RefSeq" id="WP_110899750.1">
    <property type="nucleotide sequence ID" value="NZ_CP054614.1"/>
</dbReference>
<evidence type="ECO:0000313" key="1">
    <source>
        <dbReference type="EMBL" id="PYE41867.1"/>
    </source>
</evidence>
<accession>A0A2V4UNQ9</accession>
<dbReference type="Proteomes" id="UP000509327">
    <property type="component" value="Chromosome"/>
</dbReference>
<name>A0A2V4UNQ9_PAEBA</name>
<evidence type="ECO:0000313" key="4">
    <source>
        <dbReference type="Proteomes" id="UP000509327"/>
    </source>
</evidence>
<evidence type="ECO:0000313" key="3">
    <source>
        <dbReference type="Proteomes" id="UP000247790"/>
    </source>
</evidence>
<evidence type="ECO:0000313" key="2">
    <source>
        <dbReference type="EMBL" id="QKS56157.1"/>
    </source>
</evidence>
<dbReference type="Proteomes" id="UP000247790">
    <property type="component" value="Unassembled WGS sequence"/>
</dbReference>